<protein>
    <submittedName>
        <fullName evidence="2">Fe2+ zn2+ uptake regulation protein</fullName>
    </submittedName>
</protein>
<evidence type="ECO:0000313" key="2">
    <source>
        <dbReference type="EMBL" id="KAB0496113.1"/>
    </source>
</evidence>
<feature type="region of interest" description="Disordered" evidence="1">
    <location>
        <begin position="1"/>
        <end position="24"/>
    </location>
</feature>
<evidence type="ECO:0000313" key="4">
    <source>
        <dbReference type="Proteomes" id="UP000182814"/>
    </source>
</evidence>
<organism evidence="3 4">
    <name type="scientific">Pseudomonas lini</name>
    <dbReference type="NCBI Taxonomy" id="163011"/>
    <lineage>
        <taxon>Bacteria</taxon>
        <taxon>Pseudomonadati</taxon>
        <taxon>Pseudomonadota</taxon>
        <taxon>Gammaproteobacteria</taxon>
        <taxon>Pseudomonadales</taxon>
        <taxon>Pseudomonadaceae</taxon>
        <taxon>Pseudomonas</taxon>
    </lineage>
</organism>
<dbReference type="AlphaFoldDB" id="A0A0J6HGH7"/>
<evidence type="ECO:0000256" key="1">
    <source>
        <dbReference type="SAM" id="MobiDB-lite"/>
    </source>
</evidence>
<dbReference type="Proteomes" id="UP000434925">
    <property type="component" value="Unassembled WGS sequence"/>
</dbReference>
<evidence type="ECO:0000313" key="5">
    <source>
        <dbReference type="Proteomes" id="UP000434925"/>
    </source>
</evidence>
<dbReference type="Proteomes" id="UP000182814">
    <property type="component" value="Chromosome I"/>
</dbReference>
<dbReference type="SUPFAM" id="SSF46785">
    <property type="entry name" value="Winged helix' DNA-binding domain"/>
    <property type="match status" value="1"/>
</dbReference>
<dbReference type="EMBL" id="VZPO01000017">
    <property type="protein sequence ID" value="KAB0496113.1"/>
    <property type="molecule type" value="Genomic_DNA"/>
</dbReference>
<reference evidence="3" key="1">
    <citation type="submission" date="2016-10" db="EMBL/GenBank/DDBJ databases">
        <authorList>
            <person name="de Groot N.N."/>
        </authorList>
    </citation>
    <scope>NUCLEOTIDE SEQUENCE [LARGE SCALE GENOMIC DNA]</scope>
    <source>
        <strain evidence="3">BS3782</strain>
    </source>
</reference>
<dbReference type="PATRIC" id="fig|163011.3.peg.3287"/>
<keyword evidence="4" id="KW-1185">Reference proteome</keyword>
<reference evidence="2 5" key="3">
    <citation type="submission" date="2019-09" db="EMBL/GenBank/DDBJ databases">
        <title>Draft genome sequences of 48 bacterial type strains from the CCUG.</title>
        <authorList>
            <person name="Tunovic T."/>
            <person name="Pineiro-Iglesias B."/>
            <person name="Unosson C."/>
            <person name="Inganas E."/>
            <person name="Ohlen M."/>
            <person name="Cardew S."/>
            <person name="Jensie-Markopoulos S."/>
            <person name="Salva-Serra F."/>
            <person name="Jaen-Luchoro D."/>
            <person name="Karlsson R."/>
            <person name="Svensson-Stadler L."/>
            <person name="Chun J."/>
            <person name="Moore E."/>
        </authorList>
    </citation>
    <scope>NUCLEOTIDE SEQUENCE [LARGE SCALE GENOMIC DNA]</scope>
    <source>
        <strain evidence="2 5">CCUG 51522</strain>
    </source>
</reference>
<accession>A0A0J6HGH7</accession>
<proteinExistence type="predicted"/>
<sequence>MYDHSVSSSLITPMQPQPATTRQNFQCDRNTNTRIRELLRFYGLRTSLIRLKVIDALLVATKEERSVGVHGVHAYLGTLAAELSFISVREVLKRLCEEGVIHFQDKSYSFTAEARALLKLHSEVKGV</sequence>
<reference evidence="4" key="2">
    <citation type="submission" date="2016-10" db="EMBL/GenBank/DDBJ databases">
        <authorList>
            <person name="Varghese N."/>
            <person name="Submissions S."/>
        </authorList>
    </citation>
    <scope>NUCLEOTIDE SEQUENCE [LARGE SCALE GENOMIC DNA]</scope>
    <source>
        <strain evidence="4">BS3782</strain>
    </source>
</reference>
<dbReference type="RefSeq" id="WP_038980137.1">
    <property type="nucleotide sequence ID" value="NZ_JABTYG010000003.1"/>
</dbReference>
<evidence type="ECO:0000313" key="3">
    <source>
        <dbReference type="EMBL" id="SDT53026.1"/>
    </source>
</evidence>
<name>A0A0J6HGH7_9PSED</name>
<dbReference type="EMBL" id="LT629746">
    <property type="protein sequence ID" value="SDT53026.1"/>
    <property type="molecule type" value="Genomic_DNA"/>
</dbReference>
<dbReference type="InterPro" id="IPR036390">
    <property type="entry name" value="WH_DNA-bd_sf"/>
</dbReference>
<gene>
    <name evidence="2" type="ORF">F7R14_30205</name>
    <name evidence="3" type="ORF">SAMN04490191_4984</name>
</gene>